<evidence type="ECO:0000313" key="1">
    <source>
        <dbReference type="EMBL" id="AKB83413.1"/>
    </source>
</evidence>
<sequence>MSVKIKWQIFEAETQSDGTWNSNSPALAELLNAIASPDKIKEPVPDIEHAMAHLAIKGLPYFKITETTSGNTRVNNSIKKSSRTIYANMNSQVKSSKNKKFVCSVKP</sequence>
<dbReference type="KEGG" id="mbak:MSBR3_2835"/>
<keyword evidence="2" id="KW-1185">Reference proteome</keyword>
<dbReference type="HOGENOM" id="CLU_175253_0_0_2"/>
<organism evidence="1 2">
    <name type="scientific">Methanosarcina barkeri 3</name>
    <dbReference type="NCBI Taxonomy" id="1434107"/>
    <lineage>
        <taxon>Archaea</taxon>
        <taxon>Methanobacteriati</taxon>
        <taxon>Methanobacteriota</taxon>
        <taxon>Stenosarchaea group</taxon>
        <taxon>Methanomicrobia</taxon>
        <taxon>Methanosarcinales</taxon>
        <taxon>Methanosarcinaceae</taxon>
        <taxon>Methanosarcina</taxon>
    </lineage>
</organism>
<dbReference type="PATRIC" id="fig|1434107.4.peg.3601"/>
<reference evidence="1" key="1">
    <citation type="submission" date="2014-07" db="EMBL/GenBank/DDBJ databases">
        <title>Methanogenic archaea and the global carbon cycle.</title>
        <authorList>
            <person name="Henriksen J.R."/>
            <person name="Luke J."/>
            <person name="Reinhart S."/>
            <person name="Benedict M.N."/>
            <person name="Youngblut N.D."/>
            <person name="Metcalf M.E."/>
            <person name="Whitaker R.J."/>
            <person name="Metcalf W.W."/>
        </authorList>
    </citation>
    <scope>NUCLEOTIDE SEQUENCE [LARGE SCALE GENOMIC DNA]</scope>
    <source>
        <strain evidence="1">3</strain>
    </source>
</reference>
<dbReference type="RefSeq" id="WP_230627533.1">
    <property type="nucleotide sequence ID" value="NZ_CP009517.1"/>
</dbReference>
<name>A0A0E3SP81_METBA</name>
<protein>
    <submittedName>
        <fullName evidence="1">Uncharacterized protein</fullName>
    </submittedName>
</protein>
<gene>
    <name evidence="1" type="ORF">MSBR3_2835</name>
</gene>
<dbReference type="GeneID" id="24790467"/>
<proteinExistence type="predicted"/>
<evidence type="ECO:0000313" key="2">
    <source>
        <dbReference type="Proteomes" id="UP000033066"/>
    </source>
</evidence>
<dbReference type="Proteomes" id="UP000033066">
    <property type="component" value="Chromosome"/>
</dbReference>
<accession>A0A0E3SP81</accession>
<dbReference type="AlphaFoldDB" id="A0A0E3SP81"/>
<dbReference type="EMBL" id="CP009517">
    <property type="protein sequence ID" value="AKB83413.1"/>
    <property type="molecule type" value="Genomic_DNA"/>
</dbReference>